<dbReference type="AlphaFoldDB" id="A0A7D5VC00"/>
<feature type="domain" description="Replication initiation protein-like C-terminal" evidence="1">
    <location>
        <begin position="252"/>
        <end position="373"/>
    </location>
</feature>
<dbReference type="InterPro" id="IPR003491">
    <property type="entry name" value="REP-like_C"/>
</dbReference>
<keyword evidence="3" id="KW-1185">Reference proteome</keyword>
<dbReference type="KEGG" id="cfon:HZU75_16615"/>
<organism evidence="2 3">
    <name type="scientific">Chitinibacter fontanus</name>
    <dbReference type="NCBI Taxonomy" id="1737446"/>
    <lineage>
        <taxon>Bacteria</taxon>
        <taxon>Pseudomonadati</taxon>
        <taxon>Pseudomonadota</taxon>
        <taxon>Betaproteobacteria</taxon>
        <taxon>Neisseriales</taxon>
        <taxon>Chitinibacteraceae</taxon>
        <taxon>Chitinibacter</taxon>
    </lineage>
</organism>
<evidence type="ECO:0000313" key="3">
    <source>
        <dbReference type="Proteomes" id="UP000510822"/>
    </source>
</evidence>
<gene>
    <name evidence="2" type="ORF">HZU75_16615</name>
</gene>
<protein>
    <submittedName>
        <fullName evidence="2">Replication initiation factor domain-containing protein</fullName>
    </submittedName>
</protein>
<keyword evidence="2" id="KW-0396">Initiation factor</keyword>
<accession>A0A7D5VC00</accession>
<dbReference type="GO" id="GO:0003743">
    <property type="term" value="F:translation initiation factor activity"/>
    <property type="evidence" value="ECO:0007669"/>
    <property type="project" value="UniProtKB-KW"/>
</dbReference>
<dbReference type="RefSeq" id="WP_180307085.1">
    <property type="nucleotide sequence ID" value="NZ_CP058952.1"/>
</dbReference>
<dbReference type="Pfam" id="PF02486">
    <property type="entry name" value="Rep_trans"/>
    <property type="match status" value="1"/>
</dbReference>
<dbReference type="Proteomes" id="UP000510822">
    <property type="component" value="Chromosome"/>
</dbReference>
<name>A0A7D5VC00_9NEIS</name>
<keyword evidence="2" id="KW-0648">Protein biosynthesis</keyword>
<dbReference type="EMBL" id="CP058952">
    <property type="protein sequence ID" value="QLI83014.1"/>
    <property type="molecule type" value="Genomic_DNA"/>
</dbReference>
<evidence type="ECO:0000259" key="1">
    <source>
        <dbReference type="Pfam" id="PF02486"/>
    </source>
</evidence>
<reference evidence="2 3" key="1">
    <citation type="journal article" date="2016" name="Int. J. Syst. Evol. Microbiol.">
        <title>Chitinibacter fontanus sp. nov., isolated from a spring.</title>
        <authorList>
            <person name="Sheu S.Y."/>
            <person name="Li Y.S."/>
            <person name="Young C.C."/>
            <person name="Chen W.M."/>
        </authorList>
    </citation>
    <scope>NUCLEOTIDE SEQUENCE [LARGE SCALE GENOMIC DNA]</scope>
    <source>
        <strain evidence="2 3">STM-7</strain>
    </source>
</reference>
<evidence type="ECO:0000313" key="2">
    <source>
        <dbReference type="EMBL" id="QLI83014.1"/>
    </source>
</evidence>
<sequence>MNNQLQHLSQALVSEKPMNWADWYMQVAGRSFAAPVVADDAALPKLGYFKPDLPRNPHAFPYTVHASHFADIEAFLTAKASAERRDECARGASEAGAVGNLTTPTNNMGVTGKKEHDTIELVISDSGEVLEIPKRLGHGDDSSFIDWVNITFHLSTACRYSSALNKLDQLSIIRVMSAKLEMIFGYGVTDEGGNGCNYYKRSFILGDKWGQILIGGQNDTIMVMISGNGCAAAASGWESRLYDFLKNEAIRPKITRIDLAYDDLNGEQYSVDEALADHRLGLYSRTNRRPKCECIGDWDVPDGRGRTFYVGVRTSDRYLRVYEKGMQLGAKWHKWVRVELELKSKDTLIPFEILLSAGAYLAASYPALEWISEHKADRMLTKATVTEIGINKQIEITKKQQGNAIGALVEIFGPEEALRLITRNDKVPDRLKTHDFRFSAEPIHKKHEWLSAQELFEKMDANPSSNYDQEFFDDEFVYDEFNQSWQQAKIFQPEAAPF</sequence>
<proteinExistence type="predicted"/>